<dbReference type="Proteomes" id="UP000240400">
    <property type="component" value="Unassembled WGS sequence"/>
</dbReference>
<evidence type="ECO:0000313" key="3">
    <source>
        <dbReference type="Proteomes" id="UP000240400"/>
    </source>
</evidence>
<reference evidence="2 3" key="1">
    <citation type="journal article" date="2016" name="Front. Microbiol.">
        <title>Comprehensive Phylogenetic Analysis of Bovine Non-aureus Staphylococci Species Based on Whole-Genome Sequencing.</title>
        <authorList>
            <person name="Naushad S."/>
            <person name="Barkema H.W."/>
            <person name="Luby C."/>
            <person name="Condas L.A."/>
            <person name="Nobrega D.B."/>
            <person name="Carson D.A."/>
            <person name="De Buck J."/>
        </authorList>
    </citation>
    <scope>NUCLEOTIDE SEQUENCE [LARGE SCALE GENOMIC DNA]</scope>
    <source>
        <strain evidence="2 3">SNUC 4337</strain>
    </source>
</reference>
<protein>
    <recommendedName>
        <fullName evidence="1">UPF0223 protein BUZ61_07920</fullName>
    </recommendedName>
</protein>
<dbReference type="NCBIfam" id="NF003353">
    <property type="entry name" value="PRK04387.1"/>
    <property type="match status" value="1"/>
</dbReference>
<accession>A0A2T4SA24</accession>
<proteinExistence type="inferred from homology"/>
<dbReference type="Pfam" id="PF05256">
    <property type="entry name" value="UPF0223"/>
    <property type="match status" value="1"/>
</dbReference>
<dbReference type="RefSeq" id="WP_107644253.1">
    <property type="nucleotide sequence ID" value="NZ_PZHR01000036.1"/>
</dbReference>
<dbReference type="OrthoDB" id="1649074at2"/>
<dbReference type="Gene3D" id="1.10.220.80">
    <property type="entry name" value="BH2638-like"/>
    <property type="match status" value="1"/>
</dbReference>
<comment type="similarity">
    <text evidence="1">Belongs to the UPF0223 family.</text>
</comment>
<gene>
    <name evidence="2" type="ORF">BUZ61_07920</name>
</gene>
<organism evidence="2 3">
    <name type="scientific">Staphylococcus nepalensis</name>
    <dbReference type="NCBI Taxonomy" id="214473"/>
    <lineage>
        <taxon>Bacteria</taxon>
        <taxon>Bacillati</taxon>
        <taxon>Bacillota</taxon>
        <taxon>Bacilli</taxon>
        <taxon>Bacillales</taxon>
        <taxon>Staphylococcaceae</taxon>
        <taxon>Staphylococcus</taxon>
    </lineage>
</organism>
<comment type="caution">
    <text evidence="2">The sequence shown here is derived from an EMBL/GenBank/DDBJ whole genome shotgun (WGS) entry which is preliminary data.</text>
</comment>
<sequence length="92" mass="10959">MEYSYPLDLDWSNEEMLQVVAFFNAIEKYYESQVEGEDLLNRYQQFKNIVPSKAEEKQIFKTFEKQSGYNSYKAVKSVQTSPNQKYFSSKEK</sequence>
<name>A0A2T4SA24_9STAP</name>
<dbReference type="InterPro" id="IPR007920">
    <property type="entry name" value="UPF0223"/>
</dbReference>
<dbReference type="AlphaFoldDB" id="A0A2T4SA24"/>
<dbReference type="EMBL" id="PZHR01000036">
    <property type="protein sequence ID" value="PTK58812.1"/>
    <property type="molecule type" value="Genomic_DNA"/>
</dbReference>
<dbReference type="HAMAP" id="MF_01041">
    <property type="entry name" value="UPF0223"/>
    <property type="match status" value="1"/>
</dbReference>
<dbReference type="InterPro" id="IPR023324">
    <property type="entry name" value="BH2638-like_sf"/>
</dbReference>
<evidence type="ECO:0000256" key="1">
    <source>
        <dbReference type="HAMAP-Rule" id="MF_01041"/>
    </source>
</evidence>
<dbReference type="PIRSF" id="PIRSF037260">
    <property type="entry name" value="UPF0223"/>
    <property type="match status" value="1"/>
</dbReference>
<dbReference type="SUPFAM" id="SSF158504">
    <property type="entry name" value="BH2638-like"/>
    <property type="match status" value="1"/>
</dbReference>
<evidence type="ECO:0000313" key="2">
    <source>
        <dbReference type="EMBL" id="PTK58812.1"/>
    </source>
</evidence>